<accession>A0ACC0GR26</accession>
<reference evidence="1 2" key="1">
    <citation type="journal article" date="2022" name="Plant J.">
        <title>Chromosome-level genome of Camellia lanceoleosa provides a valuable resource for understanding genome evolution and self-incompatibility.</title>
        <authorList>
            <person name="Gong W."/>
            <person name="Xiao S."/>
            <person name="Wang L."/>
            <person name="Liao Z."/>
            <person name="Chang Y."/>
            <person name="Mo W."/>
            <person name="Hu G."/>
            <person name="Li W."/>
            <person name="Zhao G."/>
            <person name="Zhu H."/>
            <person name="Hu X."/>
            <person name="Ji K."/>
            <person name="Xiang X."/>
            <person name="Song Q."/>
            <person name="Yuan D."/>
            <person name="Jin S."/>
            <person name="Zhang L."/>
        </authorList>
    </citation>
    <scope>NUCLEOTIDE SEQUENCE [LARGE SCALE GENOMIC DNA]</scope>
    <source>
        <strain evidence="1">SQ_2022a</strain>
    </source>
</reference>
<dbReference type="EMBL" id="CM045766">
    <property type="protein sequence ID" value="KAI8002541.1"/>
    <property type="molecule type" value="Genomic_DNA"/>
</dbReference>
<dbReference type="Proteomes" id="UP001060215">
    <property type="component" value="Chromosome 9"/>
</dbReference>
<keyword evidence="2" id="KW-1185">Reference proteome</keyword>
<evidence type="ECO:0000313" key="1">
    <source>
        <dbReference type="EMBL" id="KAI8002541.1"/>
    </source>
</evidence>
<proteinExistence type="predicted"/>
<sequence length="507" mass="55810">MNSKSNSKATVMFNERDVVDTVRVRVPPNSSSSSSSPCARDCCHTKFLLQNHLNFKRSASPAKIMRYEDGSWVDFAPEVFDSLRSGFVEGKSVVEVRIEGVRCLFDFYRMLQIDLKSGNQSSIAWIDVHGKCFFPKTFVDGGGEVANVSRDPNIEVVNVSSLNPNIEISNVTQDLASENPTIEIGIRIGGDFNSAKRKGESETEGSSSNDQPGKKKKKKKSPISAYDAESPRWPKAKLLKEGEKAYLVVKNLFLSGIGVLEPGAAITAIHQCSRSGPLDRARYEVFQKQMEIMKAVRGEANMQFAWYGASDKGVASILNHGFALPNKFSGSEAHGIGIYLSPLRSSHTSAMLSEADDNGEKHVILCKVILGKCEQIEAGSTQMYPSCQDFDTGVDDLKNPNWYVVWCANMNTHILPECVVSYKSSDRAEGLFRGSSFVMPLPGSANALITNLLSKLRNSPPSSRVQELQTLWVTYKDGKVAKDAFIKQLRSIVGDEMLLSTIQEIHG</sequence>
<name>A0ACC0GR26_9ERIC</name>
<protein>
    <submittedName>
        <fullName evidence="1">Inactive poly [ADP-ribose] polymerase SRO1</fullName>
    </submittedName>
</protein>
<organism evidence="1 2">
    <name type="scientific">Camellia lanceoleosa</name>
    <dbReference type="NCBI Taxonomy" id="1840588"/>
    <lineage>
        <taxon>Eukaryota</taxon>
        <taxon>Viridiplantae</taxon>
        <taxon>Streptophyta</taxon>
        <taxon>Embryophyta</taxon>
        <taxon>Tracheophyta</taxon>
        <taxon>Spermatophyta</taxon>
        <taxon>Magnoliopsida</taxon>
        <taxon>eudicotyledons</taxon>
        <taxon>Gunneridae</taxon>
        <taxon>Pentapetalae</taxon>
        <taxon>asterids</taxon>
        <taxon>Ericales</taxon>
        <taxon>Theaceae</taxon>
        <taxon>Camellia</taxon>
    </lineage>
</organism>
<gene>
    <name evidence="1" type="ORF">LOK49_LG08G00869</name>
</gene>
<evidence type="ECO:0000313" key="2">
    <source>
        <dbReference type="Proteomes" id="UP001060215"/>
    </source>
</evidence>
<comment type="caution">
    <text evidence="1">The sequence shown here is derived from an EMBL/GenBank/DDBJ whole genome shotgun (WGS) entry which is preliminary data.</text>
</comment>